<sequence>MNATHNNSVLTSEPLSSSDFFGAKAVKLLRGCAQVCSSCPWDFDRRKTDAIRSKPVARLDSEIAVVVRGERNGERSLLHLVPVSWQEVTCKRVILPCSAVPKQAIPSPSPTAIGCRRRISNARLEQGSIQERRSDHDKGCWDLPDPPLNGNNGRTDVDSITAASLSANVLHTAGATAVCFGQEILLVFLDEFGSSVGPPYNSFRAPLVNRSAFCSAPGRGGAKSEAMWRRSEGNGGRHPLDYLEAMAASVLDDLPPRAASIPAGDPPFSAFFSCDFSAFVWAPPSAERPPDQSAFSKLRHHGAAPRPSASTLIFLSFLLNLSSFTPPQTIGYWYEEEDFSLAARPNIQASGTSRGQRAKDNRSQNWQKKSASPPYW</sequence>
<keyword evidence="3" id="KW-1185">Reference proteome</keyword>
<dbReference type="EMBL" id="KZ994772">
    <property type="protein sequence ID" value="RKO92120.1"/>
    <property type="molecule type" value="Genomic_DNA"/>
</dbReference>
<accession>A0A4P9WLV2</accession>
<evidence type="ECO:0000313" key="2">
    <source>
        <dbReference type="EMBL" id="RKO92120.1"/>
    </source>
</evidence>
<dbReference type="Proteomes" id="UP000269721">
    <property type="component" value="Unassembled WGS sequence"/>
</dbReference>
<protein>
    <submittedName>
        <fullName evidence="2">Uncharacterized protein</fullName>
    </submittedName>
</protein>
<evidence type="ECO:0000256" key="1">
    <source>
        <dbReference type="SAM" id="MobiDB-lite"/>
    </source>
</evidence>
<name>A0A4P9WLV2_9FUNG</name>
<feature type="region of interest" description="Disordered" evidence="1">
    <location>
        <begin position="345"/>
        <end position="376"/>
    </location>
</feature>
<gene>
    <name evidence="2" type="ORF">BDK51DRAFT_49493</name>
</gene>
<evidence type="ECO:0000313" key="3">
    <source>
        <dbReference type="Proteomes" id="UP000269721"/>
    </source>
</evidence>
<dbReference type="AlphaFoldDB" id="A0A4P9WLV2"/>
<reference evidence="3" key="1">
    <citation type="journal article" date="2018" name="Nat. Microbiol.">
        <title>Leveraging single-cell genomics to expand the fungal tree of life.</title>
        <authorList>
            <person name="Ahrendt S.R."/>
            <person name="Quandt C.A."/>
            <person name="Ciobanu D."/>
            <person name="Clum A."/>
            <person name="Salamov A."/>
            <person name="Andreopoulos B."/>
            <person name="Cheng J.F."/>
            <person name="Woyke T."/>
            <person name="Pelin A."/>
            <person name="Henrissat B."/>
            <person name="Reynolds N.K."/>
            <person name="Benny G.L."/>
            <person name="Smith M.E."/>
            <person name="James T.Y."/>
            <person name="Grigoriev I.V."/>
        </authorList>
    </citation>
    <scope>NUCLEOTIDE SEQUENCE [LARGE SCALE GENOMIC DNA]</scope>
</reference>
<proteinExistence type="predicted"/>
<organism evidence="2 3">
    <name type="scientific">Blyttiomyces helicus</name>
    <dbReference type="NCBI Taxonomy" id="388810"/>
    <lineage>
        <taxon>Eukaryota</taxon>
        <taxon>Fungi</taxon>
        <taxon>Fungi incertae sedis</taxon>
        <taxon>Chytridiomycota</taxon>
        <taxon>Chytridiomycota incertae sedis</taxon>
        <taxon>Chytridiomycetes</taxon>
        <taxon>Chytridiomycetes incertae sedis</taxon>
        <taxon>Blyttiomyces</taxon>
    </lineage>
</organism>